<dbReference type="eggNOG" id="COG2020">
    <property type="taxonomic scope" value="Bacteria"/>
</dbReference>
<gene>
    <name evidence="6" type="primary">STE14</name>
    <name evidence="6" type="ordered locus">Pro_1091</name>
</gene>
<feature type="transmembrane region" description="Helical" evidence="5">
    <location>
        <begin position="108"/>
        <end position="141"/>
    </location>
</feature>
<dbReference type="Pfam" id="PF04191">
    <property type="entry name" value="PEMT"/>
    <property type="match status" value="1"/>
</dbReference>
<accession>Q7VBK1</accession>
<evidence type="ECO:0000313" key="6">
    <source>
        <dbReference type="EMBL" id="AAQ00136.1"/>
    </source>
</evidence>
<proteinExistence type="predicted"/>
<evidence type="ECO:0000256" key="3">
    <source>
        <dbReference type="ARBA" id="ARBA00022989"/>
    </source>
</evidence>
<dbReference type="PANTHER" id="PTHR12714">
    <property type="entry name" value="PROTEIN-S ISOPRENYLCYSTEINE O-METHYLTRANSFERASE"/>
    <property type="match status" value="1"/>
</dbReference>
<dbReference type="EMBL" id="AE017126">
    <property type="protein sequence ID" value="AAQ00136.1"/>
    <property type="molecule type" value="Genomic_DNA"/>
</dbReference>
<keyword evidence="4 5" id="KW-0472">Membrane</keyword>
<evidence type="ECO:0000256" key="2">
    <source>
        <dbReference type="ARBA" id="ARBA00022692"/>
    </source>
</evidence>
<protein>
    <submittedName>
        <fullName evidence="6">S-isoprenylcysteine O-methyltransferase related enzyme</fullName>
    </submittedName>
</protein>
<dbReference type="EnsemblBacteria" id="AAQ00136">
    <property type="protein sequence ID" value="AAQ00136"/>
    <property type="gene ID" value="Pro_1091"/>
</dbReference>
<organism evidence="6 7">
    <name type="scientific">Prochlorococcus marinus (strain SARG / CCMP1375 / SS120)</name>
    <dbReference type="NCBI Taxonomy" id="167539"/>
    <lineage>
        <taxon>Bacteria</taxon>
        <taxon>Bacillati</taxon>
        <taxon>Cyanobacteriota</taxon>
        <taxon>Cyanophyceae</taxon>
        <taxon>Synechococcales</taxon>
        <taxon>Prochlorococcaceae</taxon>
        <taxon>Prochlorococcus</taxon>
    </lineage>
</organism>
<dbReference type="STRING" id="167539.Pro_1091"/>
<evidence type="ECO:0000256" key="1">
    <source>
        <dbReference type="ARBA" id="ARBA00004127"/>
    </source>
</evidence>
<sequence>MIYRKMSYKFLKSFGITKDGILHNKKGEWYLYAQIVVIMTQLLTPPRHQLEYLPISIKIIALLILILGAYRAILSIRYLGPNFSPLPEPRESTVFVTEGPYKYCRHPIYQSIILMSIGLTLFRASLTHLILFIILGIILVSKAKLEEKKLKLICSQYSKYLLKTPAIFKGISFFDWRH</sequence>
<dbReference type="Proteomes" id="UP000001420">
    <property type="component" value="Chromosome"/>
</dbReference>
<dbReference type="GO" id="GO:0004671">
    <property type="term" value="F:protein C-terminal S-isoprenylcysteine carboxyl O-methyltransferase activity"/>
    <property type="evidence" value="ECO:0007669"/>
    <property type="project" value="TreeGrafter"/>
</dbReference>
<name>Q7VBK1_PROMA</name>
<reference evidence="6 7" key="1">
    <citation type="journal article" date="2003" name="Proc. Natl. Acad. Sci. U.S.A.">
        <title>Genome sequence of the cyanobacterium Prochlorococcus marinus SS120, a nearly minimal oxyphototrophic genome.</title>
        <authorList>
            <person name="Dufresne A."/>
            <person name="Salanoubat M."/>
            <person name="Partensky F."/>
            <person name="Artiguenave F."/>
            <person name="Axmann I.M."/>
            <person name="Barbe V."/>
            <person name="Duprat S."/>
            <person name="Galperin M.Y."/>
            <person name="Koonin E.V."/>
            <person name="Le Gall F."/>
            <person name="Makarova K.S."/>
            <person name="Ostrowski M."/>
            <person name="Oztas S."/>
            <person name="Robert C."/>
            <person name="Rogozin I.B."/>
            <person name="Scanlan D.J."/>
            <person name="Tandeau de Marsac N."/>
            <person name="Weissenbach J."/>
            <person name="Wincker P."/>
            <person name="Wolf Y.I."/>
            <person name="Hess W.R."/>
        </authorList>
    </citation>
    <scope>NUCLEOTIDE SEQUENCE [LARGE SCALE GENOMIC DNA]</scope>
    <source>
        <strain evidence="7">SARG / CCMP1375 / SS120</strain>
    </source>
</reference>
<evidence type="ECO:0000256" key="5">
    <source>
        <dbReference type="SAM" id="Phobius"/>
    </source>
</evidence>
<evidence type="ECO:0000256" key="4">
    <source>
        <dbReference type="ARBA" id="ARBA00023136"/>
    </source>
</evidence>
<dbReference type="Gene3D" id="1.20.120.1630">
    <property type="match status" value="1"/>
</dbReference>
<dbReference type="KEGG" id="pma:Pro_1091"/>
<dbReference type="GO" id="GO:0012505">
    <property type="term" value="C:endomembrane system"/>
    <property type="evidence" value="ECO:0007669"/>
    <property type="project" value="UniProtKB-SubCell"/>
</dbReference>
<keyword evidence="3 5" id="KW-1133">Transmembrane helix</keyword>
<comment type="subcellular location">
    <subcellularLocation>
        <location evidence="1">Endomembrane system</location>
        <topology evidence="1">Multi-pass membrane protein</topology>
    </subcellularLocation>
</comment>
<dbReference type="OrthoDB" id="5471300at2"/>
<keyword evidence="7" id="KW-1185">Reference proteome</keyword>
<evidence type="ECO:0000313" key="7">
    <source>
        <dbReference type="Proteomes" id="UP000001420"/>
    </source>
</evidence>
<dbReference type="HOGENOM" id="CLU_065200_5_0_3"/>
<dbReference type="AlphaFoldDB" id="Q7VBK1"/>
<dbReference type="PATRIC" id="fig|167539.5.peg.1141"/>
<keyword evidence="2 5" id="KW-0812">Transmembrane</keyword>
<dbReference type="PANTHER" id="PTHR12714:SF26">
    <property type="entry name" value="ISOPRENYLCYSTEINE CARBOXYLMETHYLTRANSFERASE FAMILY PROTEIN"/>
    <property type="match status" value="1"/>
</dbReference>
<feature type="transmembrane region" description="Helical" evidence="5">
    <location>
        <begin position="59"/>
        <end position="80"/>
    </location>
</feature>
<dbReference type="InterPro" id="IPR007318">
    <property type="entry name" value="Phopholipid_MeTrfase"/>
</dbReference>